<evidence type="ECO:0000313" key="1">
    <source>
        <dbReference type="EMBL" id="AOP33494.1"/>
    </source>
</evidence>
<dbReference type="Proteomes" id="UP000094197">
    <property type="component" value="Chromosome 1"/>
</dbReference>
<evidence type="ECO:0000313" key="2">
    <source>
        <dbReference type="Proteomes" id="UP000094197"/>
    </source>
</evidence>
<proteinExistence type="predicted"/>
<dbReference type="AlphaFoldDB" id="A0A1D7UVC5"/>
<reference evidence="1 2" key="1">
    <citation type="submission" date="2016-04" db="EMBL/GenBank/DDBJ databases">
        <title>Complete genome seqeunce of Leptospira alstonii serovar Room22.</title>
        <authorList>
            <person name="Nally J.E."/>
            <person name="Bayles D.O."/>
            <person name="Hurley D."/>
            <person name="Fanning S."/>
            <person name="McMahon B.J."/>
            <person name="Arent Z."/>
        </authorList>
    </citation>
    <scope>NUCLEOTIDE SEQUENCE [LARGE SCALE GENOMIC DNA]</scope>
    <source>
        <strain evidence="1 2">GWTS #1</strain>
    </source>
</reference>
<name>A0A1D7UVC5_9LEPT</name>
<protein>
    <submittedName>
        <fullName evidence="1">Uncharacterized protein</fullName>
    </submittedName>
</protein>
<dbReference type="EMBL" id="CP015217">
    <property type="protein sequence ID" value="AOP33494.1"/>
    <property type="molecule type" value="Genomic_DNA"/>
</dbReference>
<keyword evidence="2" id="KW-1185">Reference proteome</keyword>
<organism evidence="1 2">
    <name type="scientific">Leptospira tipperaryensis</name>
    <dbReference type="NCBI Taxonomy" id="2564040"/>
    <lineage>
        <taxon>Bacteria</taxon>
        <taxon>Pseudomonadati</taxon>
        <taxon>Spirochaetota</taxon>
        <taxon>Spirochaetia</taxon>
        <taxon>Leptospirales</taxon>
        <taxon>Leptospiraceae</taxon>
        <taxon>Leptospira</taxon>
    </lineage>
</organism>
<accession>A0A1D7UVC5</accession>
<gene>
    <name evidence="1" type="ORF">A0128_06310</name>
</gene>
<dbReference type="KEGG" id="laj:A0128_06310"/>
<sequence length="90" mass="10521">MWIYVGTLTIFLSAELDFGQTIVYSWNKSRNSFVWVGSAKTNLRIFFKEDPGFPEKCGNSHGFRFQRNFTPDRSICLILKQKEEYGCLLK</sequence>